<reference evidence="4" key="1">
    <citation type="submission" date="2018-05" db="EMBL/GenBank/DDBJ databases">
        <title>Genome Sequencing of selected type strains of the family Eggerthellaceae.</title>
        <authorList>
            <person name="Danylec N."/>
            <person name="Stoll D.A."/>
            <person name="Doetsch A."/>
            <person name="Huch M."/>
        </authorList>
    </citation>
    <scope>NUCLEOTIDE SEQUENCE [LARGE SCALE GENOMIC DNA]</scope>
    <source>
        <strain evidence="4">DSM 24851</strain>
    </source>
</reference>
<protein>
    <submittedName>
        <fullName evidence="3">FHA domain-containing protein</fullName>
    </submittedName>
</protein>
<keyword evidence="4" id="KW-1185">Reference proteome</keyword>
<dbReference type="Pfam" id="PF16697">
    <property type="entry name" value="Yop-YscD_cpl"/>
    <property type="match status" value="1"/>
</dbReference>
<gene>
    <name evidence="3" type="ORF">DMP06_08855</name>
</gene>
<dbReference type="EMBL" id="QIBX01000017">
    <property type="protein sequence ID" value="RNL38560.1"/>
    <property type="molecule type" value="Genomic_DNA"/>
</dbReference>
<dbReference type="SUPFAM" id="SSF49879">
    <property type="entry name" value="SMAD/FHA domain"/>
    <property type="match status" value="1"/>
</dbReference>
<dbReference type="RefSeq" id="WP_123209375.1">
    <property type="nucleotide sequence ID" value="NZ_JBHTHO010000014.1"/>
</dbReference>
<dbReference type="Proteomes" id="UP000269591">
    <property type="component" value="Unassembled WGS sequence"/>
</dbReference>
<dbReference type="AlphaFoldDB" id="A0A3N0AV93"/>
<organism evidence="3 4">
    <name type="scientific">Slackia equolifaciens</name>
    <dbReference type="NCBI Taxonomy" id="498718"/>
    <lineage>
        <taxon>Bacteria</taxon>
        <taxon>Bacillati</taxon>
        <taxon>Actinomycetota</taxon>
        <taxon>Coriobacteriia</taxon>
        <taxon>Eggerthellales</taxon>
        <taxon>Eggerthellaceae</taxon>
        <taxon>Slackia</taxon>
    </lineage>
</organism>
<dbReference type="OrthoDB" id="9815925at2"/>
<comment type="caution">
    <text evidence="3">The sequence shown here is derived from an EMBL/GenBank/DDBJ whole genome shotgun (WGS) entry which is preliminary data.</text>
</comment>
<feature type="domain" description="FHA" evidence="2">
    <location>
        <begin position="73"/>
        <end position="122"/>
    </location>
</feature>
<evidence type="ECO:0000256" key="1">
    <source>
        <dbReference type="ARBA" id="ARBA00022553"/>
    </source>
</evidence>
<evidence type="ECO:0000313" key="4">
    <source>
        <dbReference type="Proteomes" id="UP000269591"/>
    </source>
</evidence>
<dbReference type="InterPro" id="IPR008984">
    <property type="entry name" value="SMAD_FHA_dom_sf"/>
</dbReference>
<dbReference type="PROSITE" id="PS50006">
    <property type="entry name" value="FHA_DOMAIN"/>
    <property type="match status" value="1"/>
</dbReference>
<evidence type="ECO:0000259" key="2">
    <source>
        <dbReference type="PROSITE" id="PS50006"/>
    </source>
</evidence>
<name>A0A3N0AV93_9ACTN</name>
<sequence>MTTCPVCNAQLAETDTACPVCGFKLIGQTQAFKPITMNPTPNMASPQLLSEATLSIVKGPQVGNVFRLSTDTLTIGRSPQCDIFLNDMTVSRMHATMRRTPAGYEIVDADSFNGLWVNNLNVKDAVLKDGDVIQIGTFCLVYQATPQM</sequence>
<dbReference type="InterPro" id="IPR000253">
    <property type="entry name" value="FHA_dom"/>
</dbReference>
<keyword evidence="1" id="KW-0597">Phosphoprotein</keyword>
<dbReference type="SMART" id="SM00240">
    <property type="entry name" value="FHA"/>
    <property type="match status" value="1"/>
</dbReference>
<evidence type="ECO:0000313" key="3">
    <source>
        <dbReference type="EMBL" id="RNL38560.1"/>
    </source>
</evidence>
<dbReference type="InterPro" id="IPR032030">
    <property type="entry name" value="YscD_cytoplasmic_dom"/>
</dbReference>
<dbReference type="Gene3D" id="2.60.200.20">
    <property type="match status" value="1"/>
</dbReference>
<proteinExistence type="predicted"/>
<accession>A0A3N0AV93</accession>